<dbReference type="Pfam" id="PF03372">
    <property type="entry name" value="Exo_endo_phos"/>
    <property type="match status" value="1"/>
</dbReference>
<name>A0A117NTX5_9ACTN</name>
<dbReference type="STRING" id="146536.AQI70_36400"/>
<protein>
    <recommendedName>
        <fullName evidence="1">Endonuclease/exonuclease/phosphatase domain-containing protein</fullName>
    </recommendedName>
</protein>
<sequence length="247" mass="28034">MKPIPNRFMTWNTNGQGLGTPESIMEQVRRFRPQVVAFQESCQDEVIEAVNRLRQEGLEYRYRRGFSAVHLGCEAGLGTGIIFAEGTSVRAHNRKGYSEDEGWLEARGIQSFTTRIDGQWVRVFNTHLSAPGHERLRQLQARELADVTRPHPRALVLGDLNTRPWIAKVMEPIWSAGFKDVDQFCGPVADRRCNKTLPKTDDAKFDYILHRRVNSGGCRLHTPTEDHRIVISDVTLADVPRPVCTVT</sequence>
<feature type="domain" description="Endonuclease/exonuclease/phosphatase" evidence="1">
    <location>
        <begin position="9"/>
        <end position="165"/>
    </location>
</feature>
<dbReference type="SUPFAM" id="SSF56219">
    <property type="entry name" value="DNase I-like"/>
    <property type="match status" value="1"/>
</dbReference>
<evidence type="ECO:0000313" key="3">
    <source>
        <dbReference type="Proteomes" id="UP000054024"/>
    </source>
</evidence>
<keyword evidence="3" id="KW-1185">Reference proteome</keyword>
<gene>
    <name evidence="2" type="ORF">AQI70_36400</name>
</gene>
<dbReference type="InterPro" id="IPR036691">
    <property type="entry name" value="Endo/exonu/phosph_ase_sf"/>
</dbReference>
<evidence type="ECO:0000313" key="2">
    <source>
        <dbReference type="EMBL" id="KUM67279.1"/>
    </source>
</evidence>
<proteinExistence type="predicted"/>
<accession>A0A117NTX5</accession>
<organism evidence="2 3">
    <name type="scientific">Streptomyces curacoi</name>
    <dbReference type="NCBI Taxonomy" id="146536"/>
    <lineage>
        <taxon>Bacteria</taxon>
        <taxon>Bacillati</taxon>
        <taxon>Actinomycetota</taxon>
        <taxon>Actinomycetes</taxon>
        <taxon>Kitasatosporales</taxon>
        <taxon>Streptomycetaceae</taxon>
        <taxon>Streptomyces</taxon>
    </lineage>
</organism>
<comment type="caution">
    <text evidence="2">The sequence shown here is derived from an EMBL/GenBank/DDBJ whole genome shotgun (WGS) entry which is preliminary data.</text>
</comment>
<dbReference type="EMBL" id="LMWJ01000037">
    <property type="protein sequence ID" value="KUM67279.1"/>
    <property type="molecule type" value="Genomic_DNA"/>
</dbReference>
<dbReference type="InterPro" id="IPR005135">
    <property type="entry name" value="Endo/exonuclease/phosphatase"/>
</dbReference>
<evidence type="ECO:0000259" key="1">
    <source>
        <dbReference type="Pfam" id="PF03372"/>
    </source>
</evidence>
<dbReference type="Proteomes" id="UP000054024">
    <property type="component" value="Unassembled WGS sequence"/>
</dbReference>
<dbReference type="Gene3D" id="3.60.10.10">
    <property type="entry name" value="Endonuclease/exonuclease/phosphatase"/>
    <property type="match status" value="1"/>
</dbReference>
<dbReference type="AlphaFoldDB" id="A0A117NTX5"/>
<reference evidence="2 3" key="1">
    <citation type="submission" date="2015-10" db="EMBL/GenBank/DDBJ databases">
        <title>Draft genome sequence of Streptomyces curacoi DSM 40107, type strain for the species Streptomyces curacoi.</title>
        <authorList>
            <person name="Ruckert C."/>
            <person name="Winkler A."/>
            <person name="Kalinowski J."/>
            <person name="Kampfer P."/>
            <person name="Glaeser S."/>
        </authorList>
    </citation>
    <scope>NUCLEOTIDE SEQUENCE [LARGE SCALE GENOMIC DNA]</scope>
    <source>
        <strain evidence="2 3">DSM 40107</strain>
    </source>
</reference>
<dbReference type="GO" id="GO:0003824">
    <property type="term" value="F:catalytic activity"/>
    <property type="evidence" value="ECO:0007669"/>
    <property type="project" value="InterPro"/>
</dbReference>